<dbReference type="GeneID" id="57606044"/>
<dbReference type="OrthoDB" id="9794372at2"/>
<feature type="domain" description="RNA polymerase sigma-70 region 2" evidence="5">
    <location>
        <begin position="44"/>
        <end position="108"/>
    </location>
</feature>
<dbReference type="InterPro" id="IPR036388">
    <property type="entry name" value="WH-like_DNA-bd_sf"/>
</dbReference>
<dbReference type="PANTHER" id="PTHR43133">
    <property type="entry name" value="RNA POLYMERASE ECF-TYPE SIGMA FACTO"/>
    <property type="match status" value="1"/>
</dbReference>
<evidence type="ECO:0000256" key="4">
    <source>
        <dbReference type="ARBA" id="ARBA00023163"/>
    </source>
</evidence>
<evidence type="ECO:0000313" key="8">
    <source>
        <dbReference type="Proteomes" id="UP000254260"/>
    </source>
</evidence>
<comment type="similarity">
    <text evidence="1">Belongs to the sigma-70 factor family. ECF subfamily.</text>
</comment>
<dbReference type="InterPro" id="IPR007627">
    <property type="entry name" value="RNA_pol_sigma70_r2"/>
</dbReference>
<sequence length="210" mass="23373">MECSQQSLPASGRRGFRPSFAANAPAYDRAATVIDRTALLAAYQAQRHSLLNLATRVLGCRSRAEDVLQDAFLKLWEGSLNLSRVEAPERYLSRLVRNLAIDHLRRLQLEQRYGAAAELADLQPSEISPEQTVGGQQAVRQLLDALAELSPRMRRVFKLSQLDGLTQREVATQLGASPALINLILRDTLGHCRVRLDGQCSRNCPLAKRF</sequence>
<organism evidence="7 8">
    <name type="scientific">Ectopseudomonas mendocina</name>
    <name type="common">Pseudomonas mendocina</name>
    <dbReference type="NCBI Taxonomy" id="300"/>
    <lineage>
        <taxon>Bacteria</taxon>
        <taxon>Pseudomonadati</taxon>
        <taxon>Pseudomonadota</taxon>
        <taxon>Gammaproteobacteria</taxon>
        <taxon>Pseudomonadales</taxon>
        <taxon>Pseudomonadaceae</taxon>
        <taxon>Ectopseudomonas</taxon>
    </lineage>
</organism>
<evidence type="ECO:0000256" key="2">
    <source>
        <dbReference type="ARBA" id="ARBA00023015"/>
    </source>
</evidence>
<dbReference type="GO" id="GO:0006352">
    <property type="term" value="P:DNA-templated transcription initiation"/>
    <property type="evidence" value="ECO:0007669"/>
    <property type="project" value="InterPro"/>
</dbReference>
<dbReference type="InterPro" id="IPR039425">
    <property type="entry name" value="RNA_pol_sigma-70-like"/>
</dbReference>
<dbReference type="GO" id="GO:0003677">
    <property type="term" value="F:DNA binding"/>
    <property type="evidence" value="ECO:0007669"/>
    <property type="project" value="InterPro"/>
</dbReference>
<dbReference type="AlphaFoldDB" id="A0A379IXC7"/>
<evidence type="ECO:0000256" key="3">
    <source>
        <dbReference type="ARBA" id="ARBA00023082"/>
    </source>
</evidence>
<dbReference type="Pfam" id="PF04542">
    <property type="entry name" value="Sigma70_r2"/>
    <property type="match status" value="1"/>
</dbReference>
<dbReference type="EMBL" id="UGUU01000001">
    <property type="protein sequence ID" value="SUD40761.1"/>
    <property type="molecule type" value="Genomic_DNA"/>
</dbReference>
<dbReference type="PANTHER" id="PTHR43133:SF63">
    <property type="entry name" value="RNA POLYMERASE SIGMA FACTOR FECI-RELATED"/>
    <property type="match status" value="1"/>
</dbReference>
<evidence type="ECO:0000259" key="6">
    <source>
        <dbReference type="Pfam" id="PF08281"/>
    </source>
</evidence>
<evidence type="ECO:0000259" key="5">
    <source>
        <dbReference type="Pfam" id="PF04542"/>
    </source>
</evidence>
<dbReference type="InterPro" id="IPR013249">
    <property type="entry name" value="RNA_pol_sigma70_r4_t2"/>
</dbReference>
<gene>
    <name evidence="7" type="primary">fecI_8</name>
    <name evidence="7" type="ORF">NCTC10899_03611</name>
</gene>
<dbReference type="Proteomes" id="UP000254260">
    <property type="component" value="Unassembled WGS sequence"/>
</dbReference>
<evidence type="ECO:0000256" key="1">
    <source>
        <dbReference type="ARBA" id="ARBA00010641"/>
    </source>
</evidence>
<dbReference type="GO" id="GO:0016987">
    <property type="term" value="F:sigma factor activity"/>
    <property type="evidence" value="ECO:0007669"/>
    <property type="project" value="UniProtKB-KW"/>
</dbReference>
<protein>
    <submittedName>
        <fullName evidence="7">ECF subfamily RNA polymerase sigma-24 factor</fullName>
    </submittedName>
</protein>
<dbReference type="Pfam" id="PF08281">
    <property type="entry name" value="Sigma70_r4_2"/>
    <property type="match status" value="1"/>
</dbReference>
<feature type="domain" description="RNA polymerase sigma factor 70 region 4 type 2" evidence="6">
    <location>
        <begin position="140"/>
        <end position="179"/>
    </location>
</feature>
<evidence type="ECO:0000313" key="7">
    <source>
        <dbReference type="EMBL" id="SUD40761.1"/>
    </source>
</evidence>
<dbReference type="SUPFAM" id="SSF88659">
    <property type="entry name" value="Sigma3 and sigma4 domains of RNA polymerase sigma factors"/>
    <property type="match status" value="1"/>
</dbReference>
<dbReference type="Gene3D" id="1.10.1740.10">
    <property type="match status" value="1"/>
</dbReference>
<dbReference type="NCBIfam" id="TIGR02937">
    <property type="entry name" value="sigma70-ECF"/>
    <property type="match status" value="1"/>
</dbReference>
<keyword evidence="2" id="KW-0805">Transcription regulation</keyword>
<reference evidence="7 8" key="1">
    <citation type="submission" date="2018-06" db="EMBL/GenBank/DDBJ databases">
        <authorList>
            <consortium name="Pathogen Informatics"/>
            <person name="Doyle S."/>
        </authorList>
    </citation>
    <scope>NUCLEOTIDE SEQUENCE [LARGE SCALE GENOMIC DNA]</scope>
    <source>
        <strain evidence="7 8">NCTC10899</strain>
    </source>
</reference>
<dbReference type="InterPro" id="IPR013325">
    <property type="entry name" value="RNA_pol_sigma_r2"/>
</dbReference>
<dbReference type="InterPro" id="IPR013324">
    <property type="entry name" value="RNA_pol_sigma_r3/r4-like"/>
</dbReference>
<dbReference type="InterPro" id="IPR014284">
    <property type="entry name" value="RNA_pol_sigma-70_dom"/>
</dbReference>
<keyword evidence="3" id="KW-0731">Sigma factor</keyword>
<name>A0A379IXC7_ECTME</name>
<proteinExistence type="inferred from homology"/>
<dbReference type="SUPFAM" id="SSF88946">
    <property type="entry name" value="Sigma2 domain of RNA polymerase sigma factors"/>
    <property type="match status" value="1"/>
</dbReference>
<accession>A0A379IXC7</accession>
<keyword evidence="4" id="KW-0804">Transcription</keyword>
<dbReference type="Gene3D" id="1.10.10.10">
    <property type="entry name" value="Winged helix-like DNA-binding domain superfamily/Winged helix DNA-binding domain"/>
    <property type="match status" value="1"/>
</dbReference>
<dbReference type="RefSeq" id="WP_026042265.1">
    <property type="nucleotide sequence ID" value="NZ_JOVT01000001.1"/>
</dbReference>